<reference evidence="12 14" key="1">
    <citation type="submission" date="2020-01" db="EMBL/GenBank/DDBJ databases">
        <authorList>
            <consortium name="DOE Joint Genome Institute"/>
            <person name="Haridas S."/>
            <person name="Albert R."/>
            <person name="Binder M."/>
            <person name="Bloem J."/>
            <person name="Labutti K."/>
            <person name="Salamov A."/>
            <person name="Andreopoulos B."/>
            <person name="Baker S.E."/>
            <person name="Barry K."/>
            <person name="Bills G."/>
            <person name="Bluhm B.H."/>
            <person name="Cannon C."/>
            <person name="Castanera R."/>
            <person name="Culley D.E."/>
            <person name="Daum C."/>
            <person name="Ezra D."/>
            <person name="Gonzalez J.B."/>
            <person name="Henrissat B."/>
            <person name="Kuo A."/>
            <person name="Liang C."/>
            <person name="Lipzen A."/>
            <person name="Lutzoni F."/>
            <person name="Magnuson J."/>
            <person name="Mondo S."/>
            <person name="Nolan M."/>
            <person name="Ohm R."/>
            <person name="Pangilinan J."/>
            <person name="Park H.-J."/>
            <person name="Ramirez L."/>
            <person name="Alfaro M."/>
            <person name="Sun H."/>
            <person name="Tritt A."/>
            <person name="Yoshinaga Y."/>
            <person name="Zwiers L.-H."/>
            <person name="Turgeon B.G."/>
            <person name="Goodwin S.B."/>
            <person name="Spatafora J.W."/>
            <person name="Crous P.W."/>
            <person name="Grigoriev I.V."/>
        </authorList>
    </citation>
    <scope>NUCLEOTIDE SEQUENCE</scope>
    <source>
        <strain evidence="12 14">CBS 781.70</strain>
    </source>
</reference>
<feature type="binding site" evidence="9">
    <location>
        <begin position="549"/>
        <end position="550"/>
    </location>
    <ligand>
        <name>NADP(+)</name>
        <dbReference type="ChEBI" id="CHEBI:58349"/>
    </ligand>
</feature>
<dbReference type="AlphaFoldDB" id="A0A6G1G3I1"/>
<dbReference type="InterPro" id="IPR001709">
    <property type="entry name" value="Flavoprot_Pyr_Nucl_cyt_Rdtase"/>
</dbReference>
<dbReference type="SUPFAM" id="SSF63380">
    <property type="entry name" value="Riboflavin synthase domain-like"/>
    <property type="match status" value="1"/>
</dbReference>
<dbReference type="GO" id="GO:0050661">
    <property type="term" value="F:NADP binding"/>
    <property type="evidence" value="ECO:0007669"/>
    <property type="project" value="UniProtKB-UniRule"/>
</dbReference>
<dbReference type="RefSeq" id="XP_033534173.1">
    <property type="nucleotide sequence ID" value="XM_033679443.1"/>
</dbReference>
<comment type="similarity">
    <text evidence="9">Belongs to the NADPH-dependent diflavin oxidoreductase NDOR1 family.</text>
</comment>
<feature type="binding site" evidence="9">
    <location>
        <begin position="19"/>
        <end position="24"/>
    </location>
    <ligand>
        <name>FMN</name>
        <dbReference type="ChEBI" id="CHEBI:58210"/>
    </ligand>
</feature>
<sequence length="630" mass="71207">MTSSEDLLRNRTALILYGSETGNAHDVAEQIRDTAERLRFSSHLCELDSINLNDLLKHQVVLFAISTTGQGDLPANAQKFWRSLRSARLKPGCLYPLQFISFGLGDTSYPKFNWAHRKLRNRLTQLGAIALYDRGESDEQHPEGVDGTFVPWLTGLRSTLLELFPLPNGVDAIPDQVLLQPKWLLALDDAPESTTNRKANFLVSDLLPITGSVPVEVVSNDRVTPDDHWQDVRHLILSTDEQYEYGPGDVLAIQPQNFAEDVSRLLELLGWSSIADKSLKFIPNGSIPLPPNYPPPPIRTDSLMTLRTLLTSYLDPISIPRRTFFALLAHFTDDPDHQERLLEFADPINLDDLYDYTTRPRRSILESLADFPSLKLPWEWACAVFPPLRQRQFSIASGGQLKYLQSQGHVPAGVASTGTRFELLVAIVKYKTVIRRIREGVCTRYISSLPPGYKLNVVLQKGSLAIKPDELMQRPLIMVGPGTGVAPCRSLIWEKQALLANHNNGNSGLLKTNDVLFFGCRNERSDYFFGAEWQRMKERGVLDVFAAFSRDQRQKVYVQDLIREQGELVYKLLEECNGLIYICGSSGKMPQAIREALIEVFQRGNARSREEAEAVLVRMEKEGRYKQETW</sequence>
<dbReference type="FunFam" id="3.40.50.80:FF:000030">
    <property type="entry name" value="NADPH-dependent diflavin oxidoreductase 1"/>
    <property type="match status" value="1"/>
</dbReference>
<evidence type="ECO:0000259" key="10">
    <source>
        <dbReference type="PROSITE" id="PS50902"/>
    </source>
</evidence>
<keyword evidence="7 9" id="KW-0521">NADP</keyword>
<comment type="caution">
    <text evidence="9">Lacks conserved residue(s) required for the propagation of feature annotation.</text>
</comment>
<dbReference type="InterPro" id="IPR017938">
    <property type="entry name" value="Riboflavin_synthase-like_b-brl"/>
</dbReference>
<feature type="binding site" evidence="9">
    <location>
        <position position="630"/>
    </location>
    <ligand>
        <name>FAD</name>
        <dbReference type="ChEBI" id="CHEBI:57692"/>
    </ligand>
</feature>
<keyword evidence="9" id="KW-0496">Mitochondrion</keyword>
<dbReference type="InterPro" id="IPR001094">
    <property type="entry name" value="Flavdoxin-like"/>
</dbReference>
<dbReference type="FunFam" id="3.40.50.360:FF:000034">
    <property type="entry name" value="NADPH-dependent diflavin oxidoreductase 1"/>
    <property type="match status" value="1"/>
</dbReference>
<dbReference type="Pfam" id="PF00667">
    <property type="entry name" value="FAD_binding_1"/>
    <property type="match status" value="1"/>
</dbReference>
<dbReference type="InterPro" id="IPR003097">
    <property type="entry name" value="CysJ-like_FAD-binding"/>
</dbReference>
<evidence type="ECO:0000256" key="7">
    <source>
        <dbReference type="ARBA" id="ARBA00022857"/>
    </source>
</evidence>
<gene>
    <name evidence="9" type="primary">TAH18</name>
    <name evidence="12 14" type="ORF">P152DRAFT_458378</name>
</gene>
<feature type="domain" description="Flavodoxin-like" evidence="10">
    <location>
        <begin position="13"/>
        <end position="157"/>
    </location>
</feature>
<evidence type="ECO:0000256" key="1">
    <source>
        <dbReference type="ARBA" id="ARBA00001917"/>
    </source>
</evidence>
<dbReference type="InterPro" id="IPR008254">
    <property type="entry name" value="Flavodoxin/NO_synth"/>
</dbReference>
<reference evidence="14" key="2">
    <citation type="submission" date="2020-04" db="EMBL/GenBank/DDBJ databases">
        <authorList>
            <consortium name="NCBI Genome Project"/>
        </authorList>
    </citation>
    <scope>NUCLEOTIDE SEQUENCE</scope>
    <source>
        <strain evidence="14">CBS 781.70</strain>
    </source>
</reference>
<keyword evidence="3 9" id="KW-0963">Cytoplasm</keyword>
<dbReference type="Gene3D" id="3.40.50.80">
    <property type="entry name" value="Nucleotide-binding domain of ferredoxin-NADP reductase (FNR) module"/>
    <property type="match status" value="1"/>
</dbReference>
<dbReference type="InterPro" id="IPR028879">
    <property type="entry name" value="NDOR1"/>
</dbReference>
<evidence type="ECO:0000256" key="6">
    <source>
        <dbReference type="ARBA" id="ARBA00022827"/>
    </source>
</evidence>
<evidence type="ECO:0000256" key="8">
    <source>
        <dbReference type="ARBA" id="ARBA00023002"/>
    </source>
</evidence>
<dbReference type="HAMAP" id="MF_03178">
    <property type="entry name" value="NDOR1"/>
    <property type="match status" value="1"/>
</dbReference>
<feature type="binding site" evidence="9">
    <location>
        <position position="361"/>
    </location>
    <ligand>
        <name>FAD</name>
        <dbReference type="ChEBI" id="CHEBI:57692"/>
    </ligand>
</feature>
<feature type="binding site" evidence="9">
    <location>
        <position position="139"/>
    </location>
    <ligand>
        <name>FMN</name>
        <dbReference type="ChEBI" id="CHEBI:58210"/>
    </ligand>
</feature>
<evidence type="ECO:0000313" key="12">
    <source>
        <dbReference type="EMBL" id="KAF1812542.1"/>
    </source>
</evidence>
<comment type="similarity">
    <text evidence="9">In the C-terminal section; belongs to the flavoprotein pyridine nucleotide cytochrome reductase family.</text>
</comment>
<comment type="cofactor">
    <cofactor evidence="1 9">
        <name>FMN</name>
        <dbReference type="ChEBI" id="CHEBI:58210"/>
    </cofactor>
</comment>
<comment type="cofactor">
    <cofactor evidence="2 9">
        <name>FAD</name>
        <dbReference type="ChEBI" id="CHEBI:57692"/>
    </cofactor>
</comment>
<feature type="binding site" evidence="9">
    <location>
        <position position="483"/>
    </location>
    <ligand>
        <name>NADP(+)</name>
        <dbReference type="ChEBI" id="CHEBI:58349"/>
    </ligand>
</feature>
<comment type="catalytic activity">
    <reaction evidence="9">
        <text>2 oxidized [2Fe-2S]-[protein] + NADPH = 2 reduced [2Fe-2S]-[protein] + NADP(+) + H(+)</text>
        <dbReference type="Rhea" id="RHEA:67716"/>
        <dbReference type="Rhea" id="RHEA-COMP:17327"/>
        <dbReference type="Rhea" id="RHEA-COMP:17328"/>
        <dbReference type="ChEBI" id="CHEBI:15378"/>
        <dbReference type="ChEBI" id="CHEBI:33737"/>
        <dbReference type="ChEBI" id="CHEBI:33738"/>
        <dbReference type="ChEBI" id="CHEBI:57783"/>
        <dbReference type="ChEBI" id="CHEBI:58349"/>
    </reaction>
</comment>
<feature type="binding site" evidence="9">
    <location>
        <begin position="104"/>
        <end position="113"/>
    </location>
    <ligand>
        <name>FMN</name>
        <dbReference type="ChEBI" id="CHEBI:58210"/>
    </ligand>
</feature>
<dbReference type="Gene3D" id="1.20.990.10">
    <property type="entry name" value="NADPH-cytochrome p450 Reductase, Chain A, domain 3"/>
    <property type="match status" value="1"/>
</dbReference>
<dbReference type="OrthoDB" id="1856718at2759"/>
<comment type="subcellular location">
    <subcellularLocation>
        <location evidence="9">Cytoplasm</location>
    </subcellularLocation>
    <subcellularLocation>
        <location evidence="9">Mitochondrion</location>
    </subcellularLocation>
    <text evidence="9">Relocalizes to mitochondria after H(2)O(2) exposure.</text>
</comment>
<dbReference type="InterPro" id="IPR039261">
    <property type="entry name" value="FNR_nucleotide-bd"/>
</dbReference>
<keyword evidence="4 9" id="KW-0285">Flavoprotein</keyword>
<dbReference type="InterPro" id="IPR029039">
    <property type="entry name" value="Flavoprotein-like_sf"/>
</dbReference>
<dbReference type="PRINTS" id="PR00369">
    <property type="entry name" value="FLAVODOXIN"/>
</dbReference>
<dbReference type="GO" id="GO:0160246">
    <property type="term" value="F:NADPH-iron-sulfur [2Fe-2S] protein oxidoreductase activity"/>
    <property type="evidence" value="ECO:0007669"/>
    <property type="project" value="InterPro"/>
</dbReference>
<keyword evidence="5 9" id="KW-0288">FMN</keyword>
<dbReference type="EMBL" id="ML975157">
    <property type="protein sequence ID" value="KAF1812542.1"/>
    <property type="molecule type" value="Genomic_DNA"/>
</dbReference>
<dbReference type="EC" id="1.18.1.-" evidence="9"/>
<dbReference type="Pfam" id="PF00258">
    <property type="entry name" value="Flavodoxin_1"/>
    <property type="match status" value="1"/>
</dbReference>
<dbReference type="InterPro" id="IPR001433">
    <property type="entry name" value="OxRdtase_FAD/NAD-bd"/>
</dbReference>
<dbReference type="PANTHER" id="PTHR19384">
    <property type="entry name" value="NITRIC OXIDE SYNTHASE-RELATED"/>
    <property type="match status" value="1"/>
</dbReference>
<dbReference type="Proteomes" id="UP000504638">
    <property type="component" value="Unplaced"/>
</dbReference>
<evidence type="ECO:0000256" key="9">
    <source>
        <dbReference type="HAMAP-Rule" id="MF_03178"/>
    </source>
</evidence>
<dbReference type="GO" id="GO:0050660">
    <property type="term" value="F:flavin adenine dinucleotide binding"/>
    <property type="evidence" value="ECO:0007669"/>
    <property type="project" value="UniProtKB-UniRule"/>
</dbReference>
<dbReference type="Pfam" id="PF00175">
    <property type="entry name" value="NAD_binding_1"/>
    <property type="match status" value="1"/>
</dbReference>
<dbReference type="PRINTS" id="PR00371">
    <property type="entry name" value="FPNCR"/>
</dbReference>
<dbReference type="PROSITE" id="PS51384">
    <property type="entry name" value="FAD_FR"/>
    <property type="match status" value="1"/>
</dbReference>
<dbReference type="GO" id="GO:0016651">
    <property type="term" value="F:oxidoreductase activity, acting on NAD(P)H"/>
    <property type="evidence" value="ECO:0007669"/>
    <property type="project" value="UniProtKB-UniRule"/>
</dbReference>
<dbReference type="Gene3D" id="2.40.30.10">
    <property type="entry name" value="Translation factors"/>
    <property type="match status" value="1"/>
</dbReference>
<feature type="binding site" evidence="9">
    <location>
        <begin position="391"/>
        <end position="394"/>
    </location>
    <ligand>
        <name>FAD</name>
        <dbReference type="ChEBI" id="CHEBI:57692"/>
    </ligand>
</feature>
<evidence type="ECO:0000256" key="3">
    <source>
        <dbReference type="ARBA" id="ARBA00022490"/>
    </source>
</evidence>
<feature type="domain" description="FAD-binding FR-type" evidence="11">
    <location>
        <begin position="210"/>
        <end position="467"/>
    </location>
</feature>
<evidence type="ECO:0000313" key="13">
    <source>
        <dbReference type="Proteomes" id="UP000504638"/>
    </source>
</evidence>
<dbReference type="PROSITE" id="PS50902">
    <property type="entry name" value="FLAVODOXIN_LIKE"/>
    <property type="match status" value="1"/>
</dbReference>
<feature type="binding site" evidence="9">
    <location>
        <begin position="66"/>
        <end position="69"/>
    </location>
    <ligand>
        <name>FMN</name>
        <dbReference type="ChEBI" id="CHEBI:58210"/>
    </ligand>
</feature>
<accession>A0A6G1G3I1</accession>
<dbReference type="GO" id="GO:0016226">
    <property type="term" value="P:iron-sulfur cluster assembly"/>
    <property type="evidence" value="ECO:0007669"/>
    <property type="project" value="UniProtKB-UniRule"/>
</dbReference>
<keyword evidence="8 9" id="KW-0560">Oxidoreductase</keyword>
<protein>
    <recommendedName>
        <fullName evidence="9">NADPH-dependent diflavin oxidoreductase 1</fullName>
        <ecNumber evidence="9">1.18.1.-</ecNumber>
    </recommendedName>
    <alternativeName>
        <fullName evidence="9">NADPH-dependent FMN and FAD-containing oxidoreductase</fullName>
    </alternativeName>
</protein>
<reference evidence="14" key="3">
    <citation type="submission" date="2025-04" db="UniProtKB">
        <authorList>
            <consortium name="RefSeq"/>
        </authorList>
    </citation>
    <scope>IDENTIFICATION</scope>
    <source>
        <strain evidence="14">CBS 781.70</strain>
    </source>
</reference>
<comment type="function">
    <text evidence="9">NADPH-dependent reductase which is a central component of the cytosolic iron-sulfur (Fe-S) protein assembly (CIA) machinery. Transfers electrons from NADPH via its FAD and FMN prosthetic groups to the [2Fe-2S] cluster of DRE2, another key component of the CIA machinery. In turn, this reduced cluster provides electrons for assembly of cytosolic iron-sulfur cluster proteins. Positively controls H(2)O(2)-induced cell death.</text>
</comment>
<dbReference type="PANTHER" id="PTHR19384:SF10">
    <property type="entry name" value="NADPH-DEPENDENT DIFLAVIN OXIDOREDUCTASE 1"/>
    <property type="match status" value="1"/>
</dbReference>
<dbReference type="GO" id="GO:0005829">
    <property type="term" value="C:cytosol"/>
    <property type="evidence" value="ECO:0007669"/>
    <property type="project" value="TreeGrafter"/>
</dbReference>
<dbReference type="InterPro" id="IPR023173">
    <property type="entry name" value="NADPH_Cyt_P450_Rdtase_alpha"/>
</dbReference>
<feature type="binding site" evidence="9">
    <location>
        <begin position="555"/>
        <end position="559"/>
    </location>
    <ligand>
        <name>NADP(+)</name>
        <dbReference type="ChEBI" id="CHEBI:58349"/>
    </ligand>
</feature>
<evidence type="ECO:0000256" key="4">
    <source>
        <dbReference type="ARBA" id="ARBA00022630"/>
    </source>
</evidence>
<comment type="similarity">
    <text evidence="9">In the N-terminal section; belongs to the flavodoxin family.</text>
</comment>
<keyword evidence="13" id="KW-1185">Reference proteome</keyword>
<evidence type="ECO:0000313" key="14">
    <source>
        <dbReference type="RefSeq" id="XP_033534173.1"/>
    </source>
</evidence>
<name>A0A6G1G3I1_9PEZI</name>
<comment type="subunit">
    <text evidence="9">Interacts with DRE2; as part of the cytosolic iron-sulfur (Fe-S) protein assembly (CIA) machinery.</text>
</comment>
<evidence type="ECO:0000259" key="11">
    <source>
        <dbReference type="PROSITE" id="PS51384"/>
    </source>
</evidence>
<organism evidence="12">
    <name type="scientific">Eremomyces bilateralis CBS 781.70</name>
    <dbReference type="NCBI Taxonomy" id="1392243"/>
    <lineage>
        <taxon>Eukaryota</taxon>
        <taxon>Fungi</taxon>
        <taxon>Dikarya</taxon>
        <taxon>Ascomycota</taxon>
        <taxon>Pezizomycotina</taxon>
        <taxon>Dothideomycetes</taxon>
        <taxon>Dothideomycetes incertae sedis</taxon>
        <taxon>Eremomycetales</taxon>
        <taxon>Eremomycetaceae</taxon>
        <taxon>Eremomyces</taxon>
    </lineage>
</organism>
<evidence type="ECO:0000256" key="5">
    <source>
        <dbReference type="ARBA" id="ARBA00022643"/>
    </source>
</evidence>
<dbReference type="SUPFAM" id="SSF52218">
    <property type="entry name" value="Flavoproteins"/>
    <property type="match status" value="1"/>
</dbReference>
<dbReference type="InterPro" id="IPR017927">
    <property type="entry name" value="FAD-bd_FR_type"/>
</dbReference>
<keyword evidence="6 9" id="KW-0274">FAD</keyword>
<dbReference type="GO" id="GO:0005739">
    <property type="term" value="C:mitochondrion"/>
    <property type="evidence" value="ECO:0007669"/>
    <property type="project" value="UniProtKB-SubCell"/>
</dbReference>
<dbReference type="SUPFAM" id="SSF52343">
    <property type="entry name" value="Ferredoxin reductase-like, C-terminal NADP-linked domain"/>
    <property type="match status" value="1"/>
</dbReference>
<proteinExistence type="inferred from homology"/>
<evidence type="ECO:0000256" key="2">
    <source>
        <dbReference type="ARBA" id="ARBA00001974"/>
    </source>
</evidence>
<dbReference type="GO" id="GO:0010181">
    <property type="term" value="F:FMN binding"/>
    <property type="evidence" value="ECO:0007669"/>
    <property type="project" value="UniProtKB-UniRule"/>
</dbReference>
<feature type="binding site" evidence="9">
    <location>
        <begin position="440"/>
        <end position="443"/>
    </location>
    <ligand>
        <name>FAD</name>
        <dbReference type="ChEBI" id="CHEBI:57692"/>
    </ligand>
</feature>
<dbReference type="Gene3D" id="3.40.50.360">
    <property type="match status" value="1"/>
</dbReference>